<dbReference type="InterPro" id="IPR007152">
    <property type="entry name" value="DUF354"/>
</dbReference>
<evidence type="ECO:0000313" key="1">
    <source>
        <dbReference type="EMBL" id="RIH65712.1"/>
    </source>
</evidence>
<dbReference type="AlphaFoldDB" id="A0A399D4W8"/>
<organism evidence="1 2">
    <name type="scientific">Mariniphaga sediminis</name>
    <dbReference type="NCBI Taxonomy" id="1628158"/>
    <lineage>
        <taxon>Bacteria</taxon>
        <taxon>Pseudomonadati</taxon>
        <taxon>Bacteroidota</taxon>
        <taxon>Bacteroidia</taxon>
        <taxon>Marinilabiliales</taxon>
        <taxon>Prolixibacteraceae</taxon>
        <taxon>Mariniphaga</taxon>
    </lineage>
</organism>
<dbReference type="EMBL" id="QWET01000005">
    <property type="protein sequence ID" value="RIH65712.1"/>
    <property type="molecule type" value="Genomic_DNA"/>
</dbReference>
<name>A0A399D4W8_9BACT</name>
<proteinExistence type="predicted"/>
<evidence type="ECO:0000313" key="2">
    <source>
        <dbReference type="Proteomes" id="UP000266441"/>
    </source>
</evidence>
<dbReference type="Pfam" id="PF04007">
    <property type="entry name" value="DUF354"/>
    <property type="match status" value="1"/>
</dbReference>
<protein>
    <submittedName>
        <fullName evidence="1">DUF354 domain-containing protein</fullName>
    </submittedName>
</protein>
<gene>
    <name evidence="1" type="ORF">D1164_08620</name>
</gene>
<dbReference type="SUPFAM" id="SSF53756">
    <property type="entry name" value="UDP-Glycosyltransferase/glycogen phosphorylase"/>
    <property type="match status" value="1"/>
</dbReference>
<dbReference type="PANTHER" id="PTHR39662:SF1">
    <property type="entry name" value="DUF354 DOMAIN-CONTAINING PROTEIN"/>
    <property type="match status" value="1"/>
</dbReference>
<dbReference type="OrthoDB" id="7058268at2"/>
<dbReference type="PANTHER" id="PTHR39662">
    <property type="entry name" value="DUF354 DOMAIN-CONTAINING PROTEIN-RELATED"/>
    <property type="match status" value="1"/>
</dbReference>
<accession>A0A399D4W8</accession>
<sequence length="337" mass="38823">MKIWIDFINTPQVSFWIPFIREFEKENHQLILTCRDSGNTVALLRLNGLKFHVIGEGAGKGRWQKMLLFPKRLFKLYAFMRKNRPDMAASQSSFYQPIVSRVLGIPCLYTNDNEHAKGNLFGFWFASKVILPVAFQHETFVKKRMLKSKVSFYPSVKEAIYLSQQSSLLSMNGTVRDVVYFRPEPWSAQYYKGPLNFFDDILLQLASEYKVVVLPRDKNQTDHYNQQKFGKLTVAEKPLTLKEIVNTCKLFIGAGGSMTRELAVLGIPVISIYQEEMLMVDNYLVERGCLVINPTISYEEIKAKMEDKTSIKNDSSVLNEGIESYRTIKNLIVNLKQ</sequence>
<dbReference type="Proteomes" id="UP000266441">
    <property type="component" value="Unassembled WGS sequence"/>
</dbReference>
<dbReference type="Gene3D" id="3.40.50.2000">
    <property type="entry name" value="Glycogen Phosphorylase B"/>
    <property type="match status" value="1"/>
</dbReference>
<dbReference type="RefSeq" id="WP_119349553.1">
    <property type="nucleotide sequence ID" value="NZ_QWET01000005.1"/>
</dbReference>
<keyword evidence="2" id="KW-1185">Reference proteome</keyword>
<reference evidence="1 2" key="1">
    <citation type="journal article" date="2015" name="Int. J. Syst. Evol. Microbiol.">
        <title>Mariniphaga sediminis sp. nov., isolated from coastal sediment.</title>
        <authorList>
            <person name="Wang F.Q."/>
            <person name="Shen Q.Y."/>
            <person name="Chen G.J."/>
            <person name="Du Z.J."/>
        </authorList>
    </citation>
    <scope>NUCLEOTIDE SEQUENCE [LARGE SCALE GENOMIC DNA]</scope>
    <source>
        <strain evidence="1 2">SY21</strain>
    </source>
</reference>
<dbReference type="PIRSF" id="PIRSF005357">
    <property type="entry name" value="UCP005357"/>
    <property type="match status" value="1"/>
</dbReference>
<comment type="caution">
    <text evidence="1">The sequence shown here is derived from an EMBL/GenBank/DDBJ whole genome shotgun (WGS) entry which is preliminary data.</text>
</comment>